<dbReference type="Pfam" id="PF00890">
    <property type="entry name" value="FAD_binding_2"/>
    <property type="match status" value="1"/>
</dbReference>
<keyword evidence="7" id="KW-1185">Reference proteome</keyword>
<evidence type="ECO:0000256" key="1">
    <source>
        <dbReference type="ARBA" id="ARBA00001974"/>
    </source>
</evidence>
<dbReference type="Proteomes" id="UP001165283">
    <property type="component" value="Unassembled WGS sequence"/>
</dbReference>
<dbReference type="InterPro" id="IPR050315">
    <property type="entry name" value="FAD-oxidoreductase_2"/>
</dbReference>
<evidence type="ECO:0000313" key="6">
    <source>
        <dbReference type="EMBL" id="MCO1660651.1"/>
    </source>
</evidence>
<dbReference type="EMBL" id="JAGSOV010000088">
    <property type="protein sequence ID" value="MCO1660651.1"/>
    <property type="molecule type" value="Genomic_DNA"/>
</dbReference>
<sequence length="546" mass="58422">MPTHWDREVDLLVAGTGAAGLTAAITARDAGADVLVVESTDKWGGTTTLSGGGLWLPANPLMAGLGAVDSVQNALRYLDEVVGDVGPAGSPARRRAFVEAVPGFFGLLQRLGVRWVAAKDYPDYYPDRPGGMIGRSVEVEPFDTRKLGEWFARSRAGEGLPPLPLKTDDVWLLARAWSTPDGFVRGARFVLRSLLGAVRRRRLYGTGTALSASLMHIVRTQGTEVLLDAPVVDLVVEDGAVVGALVGAGEETMAVRARQGVLLGAGGFAHNAEWRKRHHGIPGYSSAATGDQGTAIALGQKIGADVALMDDAWWGAGVPMPDGSTQFVLWERSFPYSIVVDGTGERYLNESESYVDFGHHMLERDEAVRAVPSWLVVERRHRRRYLFTALAVAGRKLRRAGTLVEAATVEELATALGMEPARLRATVDRFNRFAATGVDEDFGRGRTAYDRYYGDPTVRPNPNLGPLERGPFQAIELVPGDLGTKGGLLTDEHARVLDTDGRVIPGLYAAGNTSASVMGRTYPGAGATIAPAAIFGYLGARHATAR</sequence>
<dbReference type="PANTHER" id="PTHR43400">
    <property type="entry name" value="FUMARATE REDUCTASE"/>
    <property type="match status" value="1"/>
</dbReference>
<evidence type="ECO:0000256" key="2">
    <source>
        <dbReference type="ARBA" id="ARBA00022630"/>
    </source>
</evidence>
<organism evidence="6 7">
    <name type="scientific">Pseudonocardia humida</name>
    <dbReference type="NCBI Taxonomy" id="2800819"/>
    <lineage>
        <taxon>Bacteria</taxon>
        <taxon>Bacillati</taxon>
        <taxon>Actinomycetota</taxon>
        <taxon>Actinomycetes</taxon>
        <taxon>Pseudonocardiales</taxon>
        <taxon>Pseudonocardiaceae</taxon>
        <taxon>Pseudonocardia</taxon>
    </lineage>
</organism>
<comment type="caution">
    <text evidence="6">The sequence shown here is derived from an EMBL/GenBank/DDBJ whole genome shotgun (WGS) entry which is preliminary data.</text>
</comment>
<protein>
    <submittedName>
        <fullName evidence="6">FAD-binding protein</fullName>
    </submittedName>
</protein>
<keyword evidence="3" id="KW-0274">FAD</keyword>
<dbReference type="Gene3D" id="3.50.50.60">
    <property type="entry name" value="FAD/NAD(P)-binding domain"/>
    <property type="match status" value="2"/>
</dbReference>
<keyword evidence="2" id="KW-0285">Flavoprotein</keyword>
<comment type="cofactor">
    <cofactor evidence="1">
        <name>FAD</name>
        <dbReference type="ChEBI" id="CHEBI:57692"/>
    </cofactor>
</comment>
<dbReference type="PANTHER" id="PTHR43400:SF10">
    <property type="entry name" value="3-OXOSTEROID 1-DEHYDROGENASE"/>
    <property type="match status" value="1"/>
</dbReference>
<evidence type="ECO:0000259" key="5">
    <source>
        <dbReference type="Pfam" id="PF00890"/>
    </source>
</evidence>
<gene>
    <name evidence="6" type="ORF">KDL28_36940</name>
</gene>
<evidence type="ECO:0000313" key="7">
    <source>
        <dbReference type="Proteomes" id="UP001165283"/>
    </source>
</evidence>
<dbReference type="SUPFAM" id="SSF51905">
    <property type="entry name" value="FAD/NAD(P)-binding domain"/>
    <property type="match status" value="1"/>
</dbReference>
<dbReference type="InterPro" id="IPR036188">
    <property type="entry name" value="FAD/NAD-bd_sf"/>
</dbReference>
<keyword evidence="4" id="KW-0560">Oxidoreductase</keyword>
<accession>A0ABT1ACM4</accession>
<evidence type="ECO:0000256" key="3">
    <source>
        <dbReference type="ARBA" id="ARBA00022827"/>
    </source>
</evidence>
<reference evidence="6" key="1">
    <citation type="submission" date="2021-04" db="EMBL/GenBank/DDBJ databases">
        <title>Pseudonocardia sp. nov., isolated from sandy soil of mangrove forest.</title>
        <authorList>
            <person name="Zan Z."/>
            <person name="Huang R."/>
            <person name="Liu W."/>
        </authorList>
    </citation>
    <scope>NUCLEOTIDE SEQUENCE</scope>
    <source>
        <strain evidence="6">S2-4</strain>
    </source>
</reference>
<dbReference type="InterPro" id="IPR027477">
    <property type="entry name" value="Succ_DH/fumarate_Rdtase_cat_sf"/>
</dbReference>
<feature type="domain" description="FAD-dependent oxidoreductase 2 FAD-binding" evidence="5">
    <location>
        <begin position="10"/>
        <end position="529"/>
    </location>
</feature>
<proteinExistence type="predicted"/>
<evidence type="ECO:0000256" key="4">
    <source>
        <dbReference type="ARBA" id="ARBA00023002"/>
    </source>
</evidence>
<dbReference type="InterPro" id="IPR003953">
    <property type="entry name" value="FAD-dep_OxRdtase_2_FAD-bd"/>
</dbReference>
<dbReference type="Gene3D" id="3.90.700.10">
    <property type="entry name" value="Succinate dehydrogenase/fumarate reductase flavoprotein, catalytic domain"/>
    <property type="match status" value="1"/>
</dbReference>
<dbReference type="RefSeq" id="WP_252446193.1">
    <property type="nucleotide sequence ID" value="NZ_JAGSOV010000088.1"/>
</dbReference>
<name>A0ABT1ACM4_9PSEU</name>
<dbReference type="SUPFAM" id="SSF56425">
    <property type="entry name" value="Succinate dehydrogenase/fumarate reductase flavoprotein, catalytic domain"/>
    <property type="match status" value="1"/>
</dbReference>